<accession>A0A150G351</accession>
<dbReference type="SMART" id="SM00719">
    <property type="entry name" value="Plus3"/>
    <property type="match status" value="1"/>
</dbReference>
<feature type="domain" description="Plus3" evidence="2">
    <location>
        <begin position="148"/>
        <end position="289"/>
    </location>
</feature>
<dbReference type="STRING" id="33097.A0A150G351"/>
<dbReference type="InterPro" id="IPR036128">
    <property type="entry name" value="Plus3-like_sf"/>
</dbReference>
<feature type="region of interest" description="Disordered" evidence="1">
    <location>
        <begin position="1"/>
        <end position="93"/>
    </location>
</feature>
<name>A0A150G351_GONPE</name>
<protein>
    <recommendedName>
        <fullName evidence="2">Plus3 domain-containing protein</fullName>
    </recommendedName>
</protein>
<dbReference type="Proteomes" id="UP000075714">
    <property type="component" value="Unassembled WGS sequence"/>
</dbReference>
<evidence type="ECO:0000256" key="1">
    <source>
        <dbReference type="SAM" id="MobiDB-lite"/>
    </source>
</evidence>
<gene>
    <name evidence="3" type="ORF">GPECTOR_70g473</name>
</gene>
<dbReference type="SUPFAM" id="SSF159042">
    <property type="entry name" value="Plus3-like"/>
    <property type="match status" value="1"/>
</dbReference>
<organism evidence="3 4">
    <name type="scientific">Gonium pectorale</name>
    <name type="common">Green alga</name>
    <dbReference type="NCBI Taxonomy" id="33097"/>
    <lineage>
        <taxon>Eukaryota</taxon>
        <taxon>Viridiplantae</taxon>
        <taxon>Chlorophyta</taxon>
        <taxon>core chlorophytes</taxon>
        <taxon>Chlorophyceae</taxon>
        <taxon>CS clade</taxon>
        <taxon>Chlamydomonadales</taxon>
        <taxon>Volvocaceae</taxon>
        <taxon>Gonium</taxon>
    </lineage>
</organism>
<dbReference type="Pfam" id="PF03126">
    <property type="entry name" value="Plus-3"/>
    <property type="match status" value="1"/>
</dbReference>
<dbReference type="OrthoDB" id="166375at2759"/>
<dbReference type="PROSITE" id="PS51360">
    <property type="entry name" value="PLUS3"/>
    <property type="match status" value="1"/>
</dbReference>
<dbReference type="InterPro" id="IPR004343">
    <property type="entry name" value="Plus-3_dom"/>
</dbReference>
<reference evidence="4" key="1">
    <citation type="journal article" date="2016" name="Nat. Commun.">
        <title>The Gonium pectorale genome demonstrates co-option of cell cycle regulation during the evolution of multicellularity.</title>
        <authorList>
            <person name="Hanschen E.R."/>
            <person name="Marriage T.N."/>
            <person name="Ferris P.J."/>
            <person name="Hamaji T."/>
            <person name="Toyoda A."/>
            <person name="Fujiyama A."/>
            <person name="Neme R."/>
            <person name="Noguchi H."/>
            <person name="Minakuchi Y."/>
            <person name="Suzuki M."/>
            <person name="Kawai-Toyooka H."/>
            <person name="Smith D.R."/>
            <person name="Sparks H."/>
            <person name="Anderson J."/>
            <person name="Bakaric R."/>
            <person name="Luria V."/>
            <person name="Karger A."/>
            <person name="Kirschner M.W."/>
            <person name="Durand P.M."/>
            <person name="Michod R.E."/>
            <person name="Nozaki H."/>
            <person name="Olson B.J."/>
        </authorList>
    </citation>
    <scope>NUCLEOTIDE SEQUENCE [LARGE SCALE GENOMIC DNA]</scope>
    <source>
        <strain evidence="4">NIES-2863</strain>
    </source>
</reference>
<keyword evidence="4" id="KW-1185">Reference proteome</keyword>
<evidence type="ECO:0000259" key="2">
    <source>
        <dbReference type="PROSITE" id="PS51360"/>
    </source>
</evidence>
<sequence length="339" mass="37889">MADDLDDALFSLAAGRNKPASKKRSRKNSESEDEGAISDPESEEAPRKKKSGNSKTSAGSKRGKKVQSEEEDDDDDDSEFDDQEGLFENEEDRRKLMAMTELEREMILADRAEARDKERQRKQLLQQRAVMDKAFLMTGSSAKQSAEEASLEELLGCQVTRGQLEDWVTQPFFERDALSGCVVRMAYGPGTRDTAGHTHPGYMIMEITDIRESGRSYAFGPRGEHTRKHLALRDGLGIVRVMAMANVSSKPFDQAEYERYLRHCSRANRAAITRDEAAAAGKKVEAAKNYRWTSADLKQELERKRASRAAPVNPAAEKAMLKRRIELAAAAKNVNEVAL</sequence>
<dbReference type="GO" id="GO:0003677">
    <property type="term" value="F:DNA binding"/>
    <property type="evidence" value="ECO:0007669"/>
    <property type="project" value="InterPro"/>
</dbReference>
<comment type="caution">
    <text evidence="3">The sequence shown here is derived from an EMBL/GenBank/DDBJ whole genome shotgun (WGS) entry which is preliminary data.</text>
</comment>
<evidence type="ECO:0000313" key="4">
    <source>
        <dbReference type="Proteomes" id="UP000075714"/>
    </source>
</evidence>
<dbReference type="Gene3D" id="3.90.70.200">
    <property type="entry name" value="Plus-3 domain"/>
    <property type="match status" value="1"/>
</dbReference>
<feature type="compositionally biased region" description="Acidic residues" evidence="1">
    <location>
        <begin position="31"/>
        <end position="43"/>
    </location>
</feature>
<evidence type="ECO:0000313" key="3">
    <source>
        <dbReference type="EMBL" id="KXZ44243.1"/>
    </source>
</evidence>
<feature type="compositionally biased region" description="Acidic residues" evidence="1">
    <location>
        <begin position="69"/>
        <end position="90"/>
    </location>
</feature>
<dbReference type="EMBL" id="LSYV01000071">
    <property type="protein sequence ID" value="KXZ44243.1"/>
    <property type="molecule type" value="Genomic_DNA"/>
</dbReference>
<proteinExistence type="predicted"/>
<dbReference type="AlphaFoldDB" id="A0A150G351"/>